<sequence>MLRKYHVVAIPIRIVVNRFGDHDPDGMMYVLKENESYVKKQVELNPYTPVDLVEPLVIRANVGDEVEILFENKLPFHTGMHIQDADYDVLTSDGAFVGLNPNTTVAPGESIIYKWQVFNEGVHFFSDLGNPLSSELGSNVHGLFGALFVEPRGSWWTDPVTGKPINSGNFADVHNPILPSFREYGWFFHDEMEVDDLTGQKPISPHTLQPEATHAINYRAEPMRNRMRLIQEGVVCPDCEGEEVHHDSWVFGDPDTPILRAYIGDPIKIRLVHGGAQETHVFHYHVHQWLFEPTDIDSEILDAQAISPQNHYTVSPLYGAGSLQGAIGDAIIHCHLYPHFGEGMWGMQRNFDVLQDGSMCYPNGVQIKALQPLPGRPLPPKPTAERPGFPNFIPGVPGFKAPRPPLGIEGGREATQIEKNHFDKRAIPGAVFVNPAPPGAPEREFHVVSIQKKIVYNKEGWHDPEGRFYLLKEDLDDVLSGKKEPEPFVIRANAGELIRFKYTNLLPETIGGNAFQLVNRTYESGMHVHFVKFDPLVSDGANVGWNYDSGILQGETIEYAWYADVELKATFWHDHLFPNEHQQHGVFSSINIQPRGSKYLDSRTGKELKAGTQATIINPLIPDFREINLFVQDFALLFDKDGCPLNPPAYPNSPDDPGVMGINFKNEPLQFRLKEPDCDPAYVFSSWVHGDPVTPMLLTYNGDPVRVRLLQGAQEESHSFNLHRQRWHRERPDLDSELDQQQHIGISESFTFEFSMEGKGDFDMLYHFGSIDDIWLGNWGIFRSFEKRIPHLIPLPDREAPPWRKEPLPCPTGERPPMAHPGKIKYPKKAKVRKYDVVALSTRIDYNDEGDHDPFGIVFALKKDEDDILSGKLNPEPLIIRANVGEYVEVTVTNKITGPFHHDGCHGYPEVPVEAFFPTSRRISLHAQLVQYDVRHSDGATVGFNDDQTIGPGESYTYYWYIDQEFGAVNLVDMADIRNHRHHGAFGMLIAEPRGSDYLDPKTRDQVKAGSQVIISNPLLPEYREFALLMHDGARLLDKNGKLIIDPEPLLQVEPDEEETDPEDQGSRGFNYRNERFSHRVETLEDVFKVFSSKVHEDPSTPLFLSYPGDPVTMRLAAPADRARAHTFLIHGHTFRRSEDDMNSSIVSVRGQNVPGSNDDFSLFYGAGGLFNRPGDYMYRSGNIRWDLELGLWGIMRVLRKRTKDLAPLKEYSERYKEKKYRTNRFSSAKSFIRSISDEQSTSHEHTTVTANGENSLKMSRDEGVKDGGSLP</sequence>
<feature type="compositionally biased region" description="Acidic residues" evidence="2">
    <location>
        <begin position="1054"/>
        <end position="1064"/>
    </location>
</feature>
<feature type="compositionally biased region" description="Polar residues" evidence="2">
    <location>
        <begin position="1248"/>
        <end position="1258"/>
    </location>
</feature>
<proteinExistence type="predicted"/>
<comment type="caution">
    <text evidence="4">The sequence shown here is derived from an EMBL/GenBank/DDBJ whole genome shotgun (WGS) entry which is preliminary data.</text>
</comment>
<feature type="domain" description="Plastocyanin-like" evidence="3">
    <location>
        <begin position="58"/>
        <end position="152"/>
    </location>
</feature>
<keyword evidence="5" id="KW-1185">Reference proteome</keyword>
<dbReference type="Gene3D" id="2.60.40.420">
    <property type="entry name" value="Cupredoxins - blue copper proteins"/>
    <property type="match status" value="4"/>
</dbReference>
<evidence type="ECO:0000313" key="4">
    <source>
        <dbReference type="EMBL" id="RQW75870.1"/>
    </source>
</evidence>
<dbReference type="RefSeq" id="WP_124763044.1">
    <property type="nucleotide sequence ID" value="NZ_JAFBDY010000002.1"/>
</dbReference>
<dbReference type="PROSITE" id="PS00080">
    <property type="entry name" value="MULTICOPPER_OXIDASE2"/>
    <property type="match status" value="1"/>
</dbReference>
<dbReference type="AlphaFoldDB" id="A0A3N9UIL1"/>
<evidence type="ECO:0000256" key="2">
    <source>
        <dbReference type="SAM" id="MobiDB-lite"/>
    </source>
</evidence>
<dbReference type="OrthoDB" id="9757546at2"/>
<organism evidence="4 5">
    <name type="scientific">Lysinibacillus composti</name>
    <dbReference type="NCBI Taxonomy" id="720633"/>
    <lineage>
        <taxon>Bacteria</taxon>
        <taxon>Bacillati</taxon>
        <taxon>Bacillota</taxon>
        <taxon>Bacilli</taxon>
        <taxon>Bacillales</taxon>
        <taxon>Bacillaceae</taxon>
        <taxon>Lysinibacillus</taxon>
    </lineage>
</organism>
<dbReference type="EMBL" id="RRCT01000002">
    <property type="protein sequence ID" value="RQW75870.1"/>
    <property type="molecule type" value="Genomic_DNA"/>
</dbReference>
<evidence type="ECO:0000259" key="3">
    <source>
        <dbReference type="Pfam" id="PF07732"/>
    </source>
</evidence>
<keyword evidence="1" id="KW-0479">Metal-binding</keyword>
<feature type="region of interest" description="Disordered" evidence="2">
    <location>
        <begin position="1051"/>
        <end position="1072"/>
    </location>
</feature>
<gene>
    <name evidence="4" type="ORF">EBB45_04440</name>
</gene>
<dbReference type="GO" id="GO:0005507">
    <property type="term" value="F:copper ion binding"/>
    <property type="evidence" value="ECO:0007669"/>
    <property type="project" value="InterPro"/>
</dbReference>
<dbReference type="Pfam" id="PF07732">
    <property type="entry name" value="Cu-oxidase_3"/>
    <property type="match status" value="1"/>
</dbReference>
<dbReference type="InterPro" id="IPR002355">
    <property type="entry name" value="Cu_oxidase_Cu_BS"/>
</dbReference>
<evidence type="ECO:0000313" key="5">
    <source>
        <dbReference type="Proteomes" id="UP000274033"/>
    </source>
</evidence>
<accession>A0A3N9UIL1</accession>
<dbReference type="Proteomes" id="UP000274033">
    <property type="component" value="Unassembled WGS sequence"/>
</dbReference>
<dbReference type="InterPro" id="IPR011707">
    <property type="entry name" value="Cu-oxidase-like_N"/>
</dbReference>
<evidence type="ECO:0000256" key="1">
    <source>
        <dbReference type="ARBA" id="ARBA00022723"/>
    </source>
</evidence>
<dbReference type="CDD" id="cd00920">
    <property type="entry name" value="Cupredoxin"/>
    <property type="match status" value="1"/>
</dbReference>
<dbReference type="SUPFAM" id="SSF49503">
    <property type="entry name" value="Cupredoxins"/>
    <property type="match status" value="6"/>
</dbReference>
<name>A0A3N9UIL1_9BACI</name>
<protein>
    <submittedName>
        <fullName evidence="4">Copper oxidase</fullName>
    </submittedName>
</protein>
<dbReference type="InterPro" id="IPR008972">
    <property type="entry name" value="Cupredoxin"/>
</dbReference>
<feature type="region of interest" description="Disordered" evidence="2">
    <location>
        <begin position="1236"/>
        <end position="1272"/>
    </location>
</feature>
<reference evidence="4 5" key="1">
    <citation type="journal article" date="2013" name="J. Microbiol.">
        <title>Lysinibacillus chungkukjangi sp. nov., isolated from Chungkukjang, Korean fermented soybean food.</title>
        <authorList>
            <person name="Kim S.J."/>
            <person name="Jang Y.H."/>
            <person name="Hamada M."/>
            <person name="Ahn J.H."/>
            <person name="Weon H.Y."/>
            <person name="Suzuki K."/>
            <person name="Whang K.S."/>
            <person name="Kwon S.W."/>
        </authorList>
    </citation>
    <scope>NUCLEOTIDE SEQUENCE [LARGE SCALE GENOMIC DNA]</scope>
    <source>
        <strain evidence="4 5">MCCC 1A12701</strain>
    </source>
</reference>